<comment type="caution">
    <text evidence="3">The sequence shown here is derived from an EMBL/GenBank/DDBJ whole genome shotgun (WGS) entry which is preliminary data.</text>
</comment>
<feature type="compositionally biased region" description="Basic residues" evidence="1">
    <location>
        <begin position="65"/>
        <end position="77"/>
    </location>
</feature>
<sequence>MGIRRDDDAPEHEPQSRYNVHRPRRGHTALQLPRQRWQCDCRAGHRKYERGRLCPHFIRPTHGPSPRKRRRGRCARRHRKNGRGGLVIALTNKLVTRFRRDESGVALVAVIGLALVMLLLTATALSFTASGTVKARNDQDGTAALAAAYAGVDEYASRLSNDSTYVKFGNPAAPFTIGTGSVTTVSMPTSGNENPAFGVGTAGTWGTVAGASGRASFRYEIDNSLYSSSGIVRVRSTGMVGSSTRSVVANLKQKGFIDFLYFTNYEFMDPQITGSITCTDPASVRYAPHDSHCTEIQFADGDVLDGPVHSNDQMRICGSKFLQGVTTSSTLTPNYKNTCPGTPIVFGTGTPAPTGPVWAPAIDMPPTNASMPNETRADLPADVPRPGCMYTGPTTITFDATGHMRVISPWTKFTRPSFTAGITSKNPIECGDLAALNSPAGASVTVPDQNLIFVQTVSSTATDPNYWAPGVKPASVTCTGSGGDQGWTYGSPVALRYPVATEDSPPTSTSALPAYQCRTGDAFVKGVVKGAVTVATDNFIYVTGNLTYNDAAFDVLGLVAQNAVWVWNPMNCPAYGGRPACTEVTTANGGAPLGNREIDAAILSINHTFQVQNYDTGGSHGTLTVLGAIAQKFRGTVGTGAGDTGFLKNYKYDSRLHGAAPPKFLAPTSTTYGVTQYIDVATAFAADGSALP</sequence>
<proteinExistence type="predicted"/>
<accession>A0AA41QSE0</accession>
<organism evidence="3 4">
    <name type="scientific">Cryobacterium zhongshanensis</name>
    <dbReference type="NCBI Taxonomy" id="2928153"/>
    <lineage>
        <taxon>Bacteria</taxon>
        <taxon>Bacillati</taxon>
        <taxon>Actinomycetota</taxon>
        <taxon>Actinomycetes</taxon>
        <taxon>Micrococcales</taxon>
        <taxon>Microbacteriaceae</taxon>
        <taxon>Cryobacterium</taxon>
    </lineage>
</organism>
<dbReference type="RefSeq" id="WP_243010651.1">
    <property type="nucleotide sequence ID" value="NZ_JALGAR010000001.1"/>
</dbReference>
<keyword evidence="2" id="KW-0812">Transmembrane</keyword>
<keyword evidence="2" id="KW-0472">Membrane</keyword>
<dbReference type="EMBL" id="JALGAR010000001">
    <property type="protein sequence ID" value="MCI4656460.1"/>
    <property type="molecule type" value="Genomic_DNA"/>
</dbReference>
<evidence type="ECO:0000313" key="3">
    <source>
        <dbReference type="EMBL" id="MCI4656460.1"/>
    </source>
</evidence>
<keyword evidence="4" id="KW-1185">Reference proteome</keyword>
<feature type="transmembrane region" description="Helical" evidence="2">
    <location>
        <begin position="105"/>
        <end position="127"/>
    </location>
</feature>
<evidence type="ECO:0000313" key="4">
    <source>
        <dbReference type="Proteomes" id="UP001165341"/>
    </source>
</evidence>
<feature type="compositionally biased region" description="Basic and acidic residues" evidence="1">
    <location>
        <begin position="1"/>
        <end position="15"/>
    </location>
</feature>
<feature type="region of interest" description="Disordered" evidence="1">
    <location>
        <begin position="57"/>
        <end position="77"/>
    </location>
</feature>
<name>A0AA41QSE0_9MICO</name>
<gene>
    <name evidence="3" type="ORF">MQH31_01360</name>
</gene>
<evidence type="ECO:0000256" key="2">
    <source>
        <dbReference type="SAM" id="Phobius"/>
    </source>
</evidence>
<keyword evidence="2" id="KW-1133">Transmembrane helix</keyword>
<dbReference type="Proteomes" id="UP001165341">
    <property type="component" value="Unassembled WGS sequence"/>
</dbReference>
<dbReference type="AlphaFoldDB" id="A0AA41QSE0"/>
<reference evidence="3" key="1">
    <citation type="submission" date="2022-03" db="EMBL/GenBank/DDBJ databases">
        <title>Cryobacterium sp. nov. strain ZS14-85, isolated from Antarctic soil.</title>
        <authorList>
            <person name="Li J."/>
            <person name="Niu G."/>
        </authorList>
    </citation>
    <scope>NUCLEOTIDE SEQUENCE</scope>
    <source>
        <strain evidence="3">ZS14-85</strain>
    </source>
</reference>
<feature type="region of interest" description="Disordered" evidence="1">
    <location>
        <begin position="1"/>
        <end position="27"/>
    </location>
</feature>
<protein>
    <submittedName>
        <fullName evidence="3">Uncharacterized protein</fullName>
    </submittedName>
</protein>
<evidence type="ECO:0000256" key="1">
    <source>
        <dbReference type="SAM" id="MobiDB-lite"/>
    </source>
</evidence>